<protein>
    <submittedName>
        <fullName evidence="2">Uncharacterized protein</fullName>
    </submittedName>
</protein>
<reference evidence="2 3" key="1">
    <citation type="submission" date="2024-05" db="EMBL/GenBank/DDBJ databases">
        <authorList>
            <person name="Haq I."/>
            <person name="Ullah Z."/>
            <person name="Ahmad R."/>
            <person name="Li M."/>
            <person name="Tong Y."/>
        </authorList>
    </citation>
    <scope>NUCLEOTIDE SEQUENCE [LARGE SCALE GENOMIC DNA]</scope>
    <source>
        <strain evidence="2 3">16A2E</strain>
    </source>
</reference>
<name>A0ABU9XC57_9BACI</name>
<accession>A0ABU9XC57</accession>
<dbReference type="RefSeq" id="WP_345823314.1">
    <property type="nucleotide sequence ID" value="NZ_JBDIML010000001.1"/>
</dbReference>
<evidence type="ECO:0000313" key="2">
    <source>
        <dbReference type="EMBL" id="MEN2765842.1"/>
    </source>
</evidence>
<proteinExistence type="predicted"/>
<feature type="signal peptide" evidence="1">
    <location>
        <begin position="1"/>
        <end position="21"/>
    </location>
</feature>
<gene>
    <name evidence="2" type="ORF">ABC228_01460</name>
</gene>
<comment type="caution">
    <text evidence="2">The sequence shown here is derived from an EMBL/GenBank/DDBJ whole genome shotgun (WGS) entry which is preliminary data.</text>
</comment>
<dbReference type="Proteomes" id="UP001444625">
    <property type="component" value="Unassembled WGS sequence"/>
</dbReference>
<sequence>MRKVLSSIAVISVLGIGGVLAFSSNGDTEKDAVNASSDVQEKEEVIIEPPTERTVDTKGDVPWKYLSAESVEAEQNNGEIVYLFSDAEALEDYTIQLSQNPDTSPYDKDTLSTSWANHMTAFIDGVAKYYPDSEQYFAKLKEAKNAMEKFNYEIVPKLIEEAKTLRESE</sequence>
<organism evidence="2 3">
    <name type="scientific">Ornithinibacillus xuwenensis</name>
    <dbReference type="NCBI Taxonomy" id="3144668"/>
    <lineage>
        <taxon>Bacteria</taxon>
        <taxon>Bacillati</taxon>
        <taxon>Bacillota</taxon>
        <taxon>Bacilli</taxon>
        <taxon>Bacillales</taxon>
        <taxon>Bacillaceae</taxon>
        <taxon>Ornithinibacillus</taxon>
    </lineage>
</organism>
<evidence type="ECO:0000313" key="3">
    <source>
        <dbReference type="Proteomes" id="UP001444625"/>
    </source>
</evidence>
<evidence type="ECO:0000256" key="1">
    <source>
        <dbReference type="SAM" id="SignalP"/>
    </source>
</evidence>
<feature type="chain" id="PRO_5046474244" evidence="1">
    <location>
        <begin position="22"/>
        <end position="169"/>
    </location>
</feature>
<dbReference type="EMBL" id="JBDIML010000001">
    <property type="protein sequence ID" value="MEN2765842.1"/>
    <property type="molecule type" value="Genomic_DNA"/>
</dbReference>
<keyword evidence="1" id="KW-0732">Signal</keyword>
<keyword evidence="3" id="KW-1185">Reference proteome</keyword>